<accession>A0A844ZHN8</accession>
<proteinExistence type="predicted"/>
<evidence type="ECO:0000313" key="2">
    <source>
        <dbReference type="Proteomes" id="UP000435243"/>
    </source>
</evidence>
<reference evidence="1 2" key="1">
    <citation type="submission" date="2019-12" db="EMBL/GenBank/DDBJ databases">
        <title>Genomic-based taxomic classification of the family Erythrobacteraceae.</title>
        <authorList>
            <person name="Xu L."/>
        </authorList>
    </citation>
    <scope>NUCLEOTIDE SEQUENCE [LARGE SCALE GENOMIC DNA]</scope>
    <source>
        <strain evidence="1 2">JCM 16339</strain>
    </source>
</reference>
<dbReference type="OrthoDB" id="7585155at2"/>
<dbReference type="AlphaFoldDB" id="A0A844ZHN8"/>
<name>A0A844ZHN8_9SPHN</name>
<keyword evidence="2" id="KW-1185">Reference proteome</keyword>
<dbReference type="Proteomes" id="UP000435243">
    <property type="component" value="Unassembled WGS sequence"/>
</dbReference>
<evidence type="ECO:0008006" key="3">
    <source>
        <dbReference type="Google" id="ProtNLM"/>
    </source>
</evidence>
<organism evidence="1 2">
    <name type="scientific">Alteraurantiacibacter aestuarii</name>
    <dbReference type="NCBI Taxonomy" id="650004"/>
    <lineage>
        <taxon>Bacteria</taxon>
        <taxon>Pseudomonadati</taxon>
        <taxon>Pseudomonadota</taxon>
        <taxon>Alphaproteobacteria</taxon>
        <taxon>Sphingomonadales</taxon>
        <taxon>Erythrobacteraceae</taxon>
        <taxon>Alteraurantiacibacter</taxon>
    </lineage>
</organism>
<gene>
    <name evidence="1" type="ORF">GRI32_01160</name>
</gene>
<protein>
    <recommendedName>
        <fullName evidence="3">TonB C-terminal domain-containing protein</fullName>
    </recommendedName>
</protein>
<evidence type="ECO:0000313" key="1">
    <source>
        <dbReference type="EMBL" id="MXO87345.1"/>
    </source>
</evidence>
<comment type="caution">
    <text evidence="1">The sequence shown here is derived from an EMBL/GenBank/DDBJ whole genome shotgun (WGS) entry which is preliminary data.</text>
</comment>
<sequence>MFFSGAALAAEPKVLEPTSDWTLDYGEERCSLIRDFGQLNEEGLGLRIDSYGSLASFRISLIGDLVPRNRRPVSNIAYSQSPDTELRTDIGALNGTIGEFRSIQFSVAFLPAQVEKEQNVAVRPTDNEALGEAAAPNQIDLQFESLVDSFTVEMRRGRPIRLETGPIGPALEAMRHCVDDLRASWGLNPEQQRLISRRAFPNADAVRAVTESYPDSLAWRGTNGFIPLRVMVPASGLATQCVVQLPNAPEAFAEAACDRLGNNFNPALDENGEPIDSFYQTSVLYLVRN</sequence>
<dbReference type="EMBL" id="WTYY01000001">
    <property type="protein sequence ID" value="MXO87345.1"/>
    <property type="molecule type" value="Genomic_DNA"/>
</dbReference>
<dbReference type="RefSeq" id="WP_160589295.1">
    <property type="nucleotide sequence ID" value="NZ_BAAAFP010000002.1"/>
</dbReference>